<organism evidence="1 2">
    <name type="scientific">Persea americana</name>
    <name type="common">Avocado</name>
    <dbReference type="NCBI Taxonomy" id="3435"/>
    <lineage>
        <taxon>Eukaryota</taxon>
        <taxon>Viridiplantae</taxon>
        <taxon>Streptophyta</taxon>
        <taxon>Embryophyta</taxon>
        <taxon>Tracheophyta</taxon>
        <taxon>Spermatophyta</taxon>
        <taxon>Magnoliopsida</taxon>
        <taxon>Magnoliidae</taxon>
        <taxon>Laurales</taxon>
        <taxon>Lauraceae</taxon>
        <taxon>Persea</taxon>
    </lineage>
</organism>
<protein>
    <submittedName>
        <fullName evidence="1">Uncharacterized protein</fullName>
    </submittedName>
</protein>
<comment type="caution">
    <text evidence="1">The sequence shown here is derived from an EMBL/GenBank/DDBJ whole genome shotgun (WGS) entry which is preliminary data.</text>
</comment>
<accession>A0ACC2LWD5</accession>
<keyword evidence="2" id="KW-1185">Reference proteome</keyword>
<dbReference type="Proteomes" id="UP001234297">
    <property type="component" value="Chromosome 3"/>
</dbReference>
<evidence type="ECO:0000313" key="1">
    <source>
        <dbReference type="EMBL" id="KAJ8637826.1"/>
    </source>
</evidence>
<name>A0ACC2LWD5_PERAE</name>
<proteinExistence type="predicted"/>
<dbReference type="EMBL" id="CM056811">
    <property type="protein sequence ID" value="KAJ8637826.1"/>
    <property type="molecule type" value="Genomic_DNA"/>
</dbReference>
<reference evidence="1 2" key="1">
    <citation type="journal article" date="2022" name="Hortic Res">
        <title>A haplotype resolved chromosomal level avocado genome allows analysis of novel avocado genes.</title>
        <authorList>
            <person name="Nath O."/>
            <person name="Fletcher S.J."/>
            <person name="Hayward A."/>
            <person name="Shaw L.M."/>
            <person name="Masouleh A.K."/>
            <person name="Furtado A."/>
            <person name="Henry R.J."/>
            <person name="Mitter N."/>
        </authorList>
    </citation>
    <scope>NUCLEOTIDE SEQUENCE [LARGE SCALE GENOMIC DNA]</scope>
    <source>
        <strain evidence="2">cv. Hass</strain>
    </source>
</reference>
<evidence type="ECO:0000313" key="2">
    <source>
        <dbReference type="Proteomes" id="UP001234297"/>
    </source>
</evidence>
<gene>
    <name evidence="1" type="ORF">MRB53_012093</name>
</gene>
<sequence>MVAVFNKELLSWYLITLKLKETVEAGIPKQPEQQEQNQTSAPQVDDNDDQSRPSNSEWIITIREKLEEASQEEQSNPWAKLCIYRVPRWLREGDDKAYVPQIVSIGPYHRHRRRLREMERHKWRSLHQILRRTGHDIRLYLDSVRELEDRARSCYEDSSSFGSISSNDFVECMVLDGSFVLELFRGATTSDGFKSLGYSRNDPVFATRGLMHSIQRDMIMLENQIPLFVLDRLIALQPPPRTIRPRLHPRPPLLRPPHAHRRAPPQERSQPPRIPETNLRSSLRPRRRPPLPRRLSA</sequence>